<evidence type="ECO:0000313" key="2">
    <source>
        <dbReference type="EMBL" id="OOQ59300.1"/>
    </source>
</evidence>
<keyword evidence="3" id="KW-1185">Reference proteome</keyword>
<evidence type="ECO:0008006" key="4">
    <source>
        <dbReference type="Google" id="ProtNLM"/>
    </source>
</evidence>
<dbReference type="EMBL" id="MBTF01000014">
    <property type="protein sequence ID" value="OOQ59300.1"/>
    <property type="molecule type" value="Genomic_DNA"/>
</dbReference>
<evidence type="ECO:0000256" key="1">
    <source>
        <dbReference type="SAM" id="SignalP"/>
    </source>
</evidence>
<dbReference type="OrthoDB" id="966005at2"/>
<dbReference type="AlphaFoldDB" id="A0A1S9PEE0"/>
<organism evidence="2 3">
    <name type="scientific">Mucilaginibacter pedocola</name>
    <dbReference type="NCBI Taxonomy" id="1792845"/>
    <lineage>
        <taxon>Bacteria</taxon>
        <taxon>Pseudomonadati</taxon>
        <taxon>Bacteroidota</taxon>
        <taxon>Sphingobacteriia</taxon>
        <taxon>Sphingobacteriales</taxon>
        <taxon>Sphingobacteriaceae</taxon>
        <taxon>Mucilaginibacter</taxon>
    </lineage>
</organism>
<gene>
    <name evidence="2" type="ORF">BC343_28695</name>
</gene>
<evidence type="ECO:0000313" key="3">
    <source>
        <dbReference type="Proteomes" id="UP000189739"/>
    </source>
</evidence>
<feature type="chain" id="PRO_5012119944" description="Outer membrane protein beta-barrel domain-containing protein" evidence="1">
    <location>
        <begin position="23"/>
        <end position="196"/>
    </location>
</feature>
<protein>
    <recommendedName>
        <fullName evidence="4">Outer membrane protein beta-barrel domain-containing protein</fullName>
    </recommendedName>
</protein>
<name>A0A1S9PEE0_9SPHI</name>
<sequence>MIKILRPLTLALFAAFSLSATAQTISKTDSLAKVNANKKARNVYFEALGPAGVYSFNYDTRFKNRQDGLGGRVGLSYYAQDGDKLFAIPIVVNYLLGKEGKYFEIGAGATFYHFNSESSRKFFGERYSSSFTVSPEGYYYYEPQPTSETSVFGSFNFGYRYQPVNGGFSFRGGFSPIFSSHEFIPYWPYLSFGYSF</sequence>
<dbReference type="Proteomes" id="UP000189739">
    <property type="component" value="Unassembled WGS sequence"/>
</dbReference>
<dbReference type="RefSeq" id="WP_078348796.1">
    <property type="nucleotide sequence ID" value="NZ_MBTF01000014.1"/>
</dbReference>
<reference evidence="2 3" key="1">
    <citation type="submission" date="2016-07" db="EMBL/GenBank/DDBJ databases">
        <title>Genomic analysis of zinc-resistant bacterium Mucilaginibacter pedocola TBZ30.</title>
        <authorList>
            <person name="Huang J."/>
            <person name="Tang J."/>
        </authorList>
    </citation>
    <scope>NUCLEOTIDE SEQUENCE [LARGE SCALE GENOMIC DNA]</scope>
    <source>
        <strain evidence="2 3">TBZ30</strain>
    </source>
</reference>
<dbReference type="STRING" id="1792845.BC343_28695"/>
<proteinExistence type="predicted"/>
<accession>A0A1S9PEE0</accession>
<comment type="caution">
    <text evidence="2">The sequence shown here is derived from an EMBL/GenBank/DDBJ whole genome shotgun (WGS) entry which is preliminary data.</text>
</comment>
<feature type="signal peptide" evidence="1">
    <location>
        <begin position="1"/>
        <end position="22"/>
    </location>
</feature>
<keyword evidence="1" id="KW-0732">Signal</keyword>